<evidence type="ECO:0000256" key="2">
    <source>
        <dbReference type="ARBA" id="ARBA00022908"/>
    </source>
</evidence>
<keyword evidence="3 5" id="KW-0238">DNA-binding</keyword>
<dbReference type="Gene3D" id="3.30.160.390">
    <property type="entry name" value="Integrase, DNA-binding domain"/>
    <property type="match status" value="1"/>
</dbReference>
<gene>
    <name evidence="8" type="ORF">J2S76_003858</name>
</gene>
<sequence>MVSIWQGVGIALKSGAAMPLSDAACRGAKPADSLKKLSDGGGLQLWVQPSGAKLWRLAYRFGGKQKLLAIGPYPLVSLSDARQTRDEAKRALLAGQDPSEVKRATIAAAKAGPTFKDIAEEYLAKQRRAKRAERTLEKLEWLLGLAYAELGRRPLDSIKAADIFPVLHEVELRGKHETARRLRSTIGAVFRYAISTGRGEADPTMALKGSLTAPTVTPRAAVTEPKKLGGLLRAIDGFDGQPTTHAALKLMAVLFPRPGELRAAEWAEFDFEKAEWTIPASRAKMRRPHRMPLPPQAVAILEDLRRFTGRGTLLFPSVRTVLRPISENTLNAALRRLGYAQDEVTSHGFRATASTLLNECGLWHADAIERQLAHVEGNAVRRAYARGEHWDERVRMMAWWADYLDGLRVAPA</sequence>
<dbReference type="Gene3D" id="1.10.443.10">
    <property type="entry name" value="Intergrase catalytic core"/>
    <property type="match status" value="1"/>
</dbReference>
<dbReference type="InterPro" id="IPR053876">
    <property type="entry name" value="Phage_int_M"/>
</dbReference>
<dbReference type="Pfam" id="PF00589">
    <property type="entry name" value="Phage_integrase"/>
    <property type="match status" value="1"/>
</dbReference>
<dbReference type="InterPro" id="IPR038488">
    <property type="entry name" value="Integrase_DNA-bd_sf"/>
</dbReference>
<dbReference type="InterPro" id="IPR002104">
    <property type="entry name" value="Integrase_catalytic"/>
</dbReference>
<evidence type="ECO:0000259" key="6">
    <source>
        <dbReference type="PROSITE" id="PS51898"/>
    </source>
</evidence>
<keyword evidence="4" id="KW-0233">DNA recombination</keyword>
<dbReference type="PANTHER" id="PTHR30629">
    <property type="entry name" value="PROPHAGE INTEGRASE"/>
    <property type="match status" value="1"/>
</dbReference>
<comment type="caution">
    <text evidence="8">The sequence shown here is derived from an EMBL/GenBank/DDBJ whole genome shotgun (WGS) entry which is preliminary data.</text>
</comment>
<dbReference type="PROSITE" id="PS51898">
    <property type="entry name" value="TYR_RECOMBINASE"/>
    <property type="match status" value="1"/>
</dbReference>
<feature type="domain" description="Tyr recombinase" evidence="6">
    <location>
        <begin position="217"/>
        <end position="401"/>
    </location>
</feature>
<comment type="similarity">
    <text evidence="1">Belongs to the 'phage' integrase family.</text>
</comment>
<protein>
    <submittedName>
        <fullName evidence="8">Integrase</fullName>
    </submittedName>
</protein>
<evidence type="ECO:0000256" key="4">
    <source>
        <dbReference type="ARBA" id="ARBA00023172"/>
    </source>
</evidence>
<dbReference type="PANTHER" id="PTHR30629:SF2">
    <property type="entry name" value="PROPHAGE INTEGRASE INTS-RELATED"/>
    <property type="match status" value="1"/>
</dbReference>
<dbReference type="InterPro" id="IPR011010">
    <property type="entry name" value="DNA_brk_join_enz"/>
</dbReference>
<dbReference type="Pfam" id="PF13356">
    <property type="entry name" value="Arm-DNA-bind_3"/>
    <property type="match status" value="1"/>
</dbReference>
<evidence type="ECO:0000256" key="5">
    <source>
        <dbReference type="PROSITE-ProRule" id="PRU01248"/>
    </source>
</evidence>
<dbReference type="InterPro" id="IPR010998">
    <property type="entry name" value="Integrase_recombinase_N"/>
</dbReference>
<keyword evidence="9" id="KW-1185">Reference proteome</keyword>
<accession>A0ABU0DLV7</accession>
<dbReference type="InterPro" id="IPR025166">
    <property type="entry name" value="Integrase_DNA_bind_dom"/>
</dbReference>
<dbReference type="EMBL" id="JAUSUH010000011">
    <property type="protein sequence ID" value="MDQ0349410.1"/>
    <property type="molecule type" value="Genomic_DNA"/>
</dbReference>
<feature type="domain" description="Core-binding (CB)" evidence="7">
    <location>
        <begin position="113"/>
        <end position="194"/>
    </location>
</feature>
<reference evidence="8 9" key="1">
    <citation type="submission" date="2023-07" db="EMBL/GenBank/DDBJ databases">
        <title>Genomic Encyclopedia of Type Strains, Phase IV (KMG-IV): sequencing the most valuable type-strain genomes for metagenomic binning, comparative biology and taxonomic classification.</title>
        <authorList>
            <person name="Goeker M."/>
        </authorList>
    </citation>
    <scope>NUCLEOTIDE SEQUENCE [LARGE SCALE GENOMIC DNA]</scope>
    <source>
        <strain evidence="8 9">DSM 1277</strain>
    </source>
</reference>
<dbReference type="Gene3D" id="1.10.150.130">
    <property type="match status" value="1"/>
</dbReference>
<name>A0ABU0DLV7_9HYPH</name>
<dbReference type="InterPro" id="IPR044068">
    <property type="entry name" value="CB"/>
</dbReference>
<evidence type="ECO:0000256" key="1">
    <source>
        <dbReference type="ARBA" id="ARBA00008857"/>
    </source>
</evidence>
<dbReference type="InterPro" id="IPR013762">
    <property type="entry name" value="Integrase-like_cat_sf"/>
</dbReference>
<evidence type="ECO:0000256" key="3">
    <source>
        <dbReference type="ARBA" id="ARBA00023125"/>
    </source>
</evidence>
<dbReference type="PROSITE" id="PS51900">
    <property type="entry name" value="CB"/>
    <property type="match status" value="1"/>
</dbReference>
<dbReference type="Pfam" id="PF22022">
    <property type="entry name" value="Phage_int_M"/>
    <property type="match status" value="1"/>
</dbReference>
<keyword evidence="2" id="KW-0229">DNA integration</keyword>
<proteinExistence type="inferred from homology"/>
<dbReference type="CDD" id="cd00801">
    <property type="entry name" value="INT_P4_C"/>
    <property type="match status" value="1"/>
</dbReference>
<dbReference type="SUPFAM" id="SSF56349">
    <property type="entry name" value="DNA breaking-rejoining enzymes"/>
    <property type="match status" value="1"/>
</dbReference>
<evidence type="ECO:0000313" key="9">
    <source>
        <dbReference type="Proteomes" id="UP001238467"/>
    </source>
</evidence>
<organism evidence="8 9">
    <name type="scientific">Ancylobacter vacuolatus</name>
    <dbReference type="NCBI Taxonomy" id="223389"/>
    <lineage>
        <taxon>Bacteria</taxon>
        <taxon>Pseudomonadati</taxon>
        <taxon>Pseudomonadota</taxon>
        <taxon>Alphaproteobacteria</taxon>
        <taxon>Hyphomicrobiales</taxon>
        <taxon>Xanthobacteraceae</taxon>
        <taxon>Ancylobacter</taxon>
    </lineage>
</organism>
<dbReference type="InterPro" id="IPR050808">
    <property type="entry name" value="Phage_Integrase"/>
</dbReference>
<evidence type="ECO:0000313" key="8">
    <source>
        <dbReference type="EMBL" id="MDQ0349410.1"/>
    </source>
</evidence>
<dbReference type="Proteomes" id="UP001238467">
    <property type="component" value="Unassembled WGS sequence"/>
</dbReference>
<evidence type="ECO:0000259" key="7">
    <source>
        <dbReference type="PROSITE" id="PS51900"/>
    </source>
</evidence>